<organism evidence="12 13">
    <name type="scientific">Owenia fusiformis</name>
    <name type="common">Polychaete worm</name>
    <dbReference type="NCBI Taxonomy" id="6347"/>
    <lineage>
        <taxon>Eukaryota</taxon>
        <taxon>Metazoa</taxon>
        <taxon>Spiralia</taxon>
        <taxon>Lophotrochozoa</taxon>
        <taxon>Annelida</taxon>
        <taxon>Polychaeta</taxon>
        <taxon>Sedentaria</taxon>
        <taxon>Canalipalpata</taxon>
        <taxon>Sabellida</taxon>
        <taxon>Oweniida</taxon>
        <taxon>Oweniidae</taxon>
        <taxon>Owenia</taxon>
    </lineage>
</organism>
<evidence type="ECO:0000313" key="12">
    <source>
        <dbReference type="EMBL" id="CAH1778349.1"/>
    </source>
</evidence>
<reference evidence="12" key="1">
    <citation type="submission" date="2022-03" db="EMBL/GenBank/DDBJ databases">
        <authorList>
            <person name="Martin C."/>
        </authorList>
    </citation>
    <scope>NUCLEOTIDE SEQUENCE</scope>
</reference>
<feature type="compositionally biased region" description="Basic and acidic residues" evidence="10">
    <location>
        <begin position="171"/>
        <end position="185"/>
    </location>
</feature>
<evidence type="ECO:0000256" key="6">
    <source>
        <dbReference type="ARBA" id="ARBA00023015"/>
    </source>
</evidence>
<proteinExistence type="predicted"/>
<dbReference type="EMBL" id="CAIIXF020000002">
    <property type="protein sequence ID" value="CAH1778349.1"/>
    <property type="molecule type" value="Genomic_DNA"/>
</dbReference>
<keyword evidence="3" id="KW-0677">Repeat</keyword>
<keyword evidence="7" id="KW-0804">Transcription</keyword>
<keyword evidence="4 9" id="KW-0863">Zinc-finger</keyword>
<dbReference type="GO" id="GO:0005634">
    <property type="term" value="C:nucleus"/>
    <property type="evidence" value="ECO:0007669"/>
    <property type="project" value="UniProtKB-SubCell"/>
</dbReference>
<evidence type="ECO:0000256" key="2">
    <source>
        <dbReference type="ARBA" id="ARBA00022723"/>
    </source>
</evidence>
<dbReference type="GO" id="GO:0006357">
    <property type="term" value="P:regulation of transcription by RNA polymerase II"/>
    <property type="evidence" value="ECO:0007669"/>
    <property type="project" value="TreeGrafter"/>
</dbReference>
<dbReference type="InterPro" id="IPR051497">
    <property type="entry name" value="Dev/Hematopoietic_TF"/>
</dbReference>
<feature type="region of interest" description="Disordered" evidence="10">
    <location>
        <begin position="163"/>
        <end position="185"/>
    </location>
</feature>
<name>A0A8S4NAU5_OWEFU</name>
<evidence type="ECO:0000256" key="10">
    <source>
        <dbReference type="SAM" id="MobiDB-lite"/>
    </source>
</evidence>
<evidence type="ECO:0000256" key="5">
    <source>
        <dbReference type="ARBA" id="ARBA00022833"/>
    </source>
</evidence>
<gene>
    <name evidence="12" type="ORF">OFUS_LOCUS5278</name>
</gene>
<evidence type="ECO:0000256" key="9">
    <source>
        <dbReference type="PROSITE-ProRule" id="PRU00042"/>
    </source>
</evidence>
<evidence type="ECO:0000256" key="4">
    <source>
        <dbReference type="ARBA" id="ARBA00022771"/>
    </source>
</evidence>
<evidence type="ECO:0000256" key="7">
    <source>
        <dbReference type="ARBA" id="ARBA00023163"/>
    </source>
</evidence>
<evidence type="ECO:0000256" key="8">
    <source>
        <dbReference type="ARBA" id="ARBA00023242"/>
    </source>
</evidence>
<evidence type="ECO:0000256" key="1">
    <source>
        <dbReference type="ARBA" id="ARBA00004123"/>
    </source>
</evidence>
<keyword evidence="13" id="KW-1185">Reference proteome</keyword>
<evidence type="ECO:0000259" key="11">
    <source>
        <dbReference type="PROSITE" id="PS50157"/>
    </source>
</evidence>
<dbReference type="GO" id="GO:0003700">
    <property type="term" value="F:DNA-binding transcription factor activity"/>
    <property type="evidence" value="ECO:0007669"/>
    <property type="project" value="TreeGrafter"/>
</dbReference>
<keyword evidence="8" id="KW-0539">Nucleus</keyword>
<comment type="caution">
    <text evidence="12">The sequence shown here is derived from an EMBL/GenBank/DDBJ whole genome shotgun (WGS) entry which is preliminary data.</text>
</comment>
<dbReference type="OrthoDB" id="3437960at2759"/>
<comment type="subcellular location">
    <subcellularLocation>
        <location evidence="1">Nucleus</location>
    </subcellularLocation>
</comment>
<dbReference type="AlphaFoldDB" id="A0A8S4NAU5"/>
<dbReference type="SMART" id="SM00355">
    <property type="entry name" value="ZnF_C2H2"/>
    <property type="match status" value="2"/>
</dbReference>
<evidence type="ECO:0000256" key="3">
    <source>
        <dbReference type="ARBA" id="ARBA00022737"/>
    </source>
</evidence>
<dbReference type="PANTHER" id="PTHR45993:SF6">
    <property type="entry name" value="C2H2-TYPE DOMAIN-CONTAINING PROTEIN"/>
    <property type="match status" value="1"/>
</dbReference>
<keyword evidence="5" id="KW-0862">Zinc</keyword>
<feature type="region of interest" description="Disordered" evidence="10">
    <location>
        <begin position="46"/>
        <end position="68"/>
    </location>
</feature>
<dbReference type="Proteomes" id="UP000749559">
    <property type="component" value="Unassembled WGS sequence"/>
</dbReference>
<dbReference type="SUPFAM" id="SSF57667">
    <property type="entry name" value="beta-beta-alpha zinc fingers"/>
    <property type="match status" value="1"/>
</dbReference>
<dbReference type="GO" id="GO:0000978">
    <property type="term" value="F:RNA polymerase II cis-regulatory region sequence-specific DNA binding"/>
    <property type="evidence" value="ECO:0007669"/>
    <property type="project" value="TreeGrafter"/>
</dbReference>
<dbReference type="GO" id="GO:0008270">
    <property type="term" value="F:zinc ion binding"/>
    <property type="evidence" value="ECO:0007669"/>
    <property type="project" value="UniProtKB-KW"/>
</dbReference>
<keyword evidence="2" id="KW-0479">Metal-binding</keyword>
<dbReference type="Gene3D" id="3.30.160.60">
    <property type="entry name" value="Classic Zinc Finger"/>
    <property type="match status" value="2"/>
</dbReference>
<keyword evidence="6" id="KW-0805">Transcription regulation</keyword>
<feature type="compositionally biased region" description="Polar residues" evidence="10">
    <location>
        <begin position="47"/>
        <end position="66"/>
    </location>
</feature>
<dbReference type="FunFam" id="3.30.160.60:FF:000512">
    <property type="entry name" value="zinc finger protein 197 isoform X1"/>
    <property type="match status" value="1"/>
</dbReference>
<sequence length="185" mass="20945">MLDTCINLKKIECHIFSISVLSEMGIFGTVPNVIKPKGRTTADMLLGNTQSKSPRQQTNSGTSEQPMNVMLPGNSLDISLLGSQIDVAQYMPVDFLEKYTSPSSPKQSPRRLQCEVCCKEFAQMATLVNHRRIHTGEKPFQCEMCLKTFRQRATLHNHRKTHLKMNPSEDNTAKELVKQEHDMPK</sequence>
<dbReference type="InterPro" id="IPR036236">
    <property type="entry name" value="Znf_C2H2_sf"/>
</dbReference>
<feature type="domain" description="C2H2-type" evidence="11">
    <location>
        <begin position="112"/>
        <end position="139"/>
    </location>
</feature>
<dbReference type="InterPro" id="IPR013087">
    <property type="entry name" value="Znf_C2H2_type"/>
</dbReference>
<dbReference type="Pfam" id="PF00096">
    <property type="entry name" value="zf-C2H2"/>
    <property type="match status" value="1"/>
</dbReference>
<dbReference type="FunFam" id="3.30.160.60:FF:000557">
    <property type="entry name" value="zinc finger and SCAN domain-containing protein 29"/>
    <property type="match status" value="1"/>
</dbReference>
<protein>
    <recommendedName>
        <fullName evidence="11">C2H2-type domain-containing protein</fullName>
    </recommendedName>
</protein>
<feature type="domain" description="C2H2-type" evidence="11">
    <location>
        <begin position="140"/>
        <end position="167"/>
    </location>
</feature>
<evidence type="ECO:0000313" key="13">
    <source>
        <dbReference type="Proteomes" id="UP000749559"/>
    </source>
</evidence>
<accession>A0A8S4NAU5</accession>
<dbReference type="PROSITE" id="PS00028">
    <property type="entry name" value="ZINC_FINGER_C2H2_1"/>
    <property type="match status" value="2"/>
</dbReference>
<dbReference type="PANTHER" id="PTHR45993">
    <property type="entry name" value="B-CELL LYMPHOMA/LEUKEMIA 11"/>
    <property type="match status" value="1"/>
</dbReference>
<dbReference type="PROSITE" id="PS50157">
    <property type="entry name" value="ZINC_FINGER_C2H2_2"/>
    <property type="match status" value="2"/>
</dbReference>